<feature type="DNA-binding region" description="H-T-H motif" evidence="4">
    <location>
        <begin position="35"/>
        <end position="54"/>
    </location>
</feature>
<evidence type="ECO:0000256" key="1">
    <source>
        <dbReference type="ARBA" id="ARBA00023015"/>
    </source>
</evidence>
<keyword evidence="7" id="KW-1185">Reference proteome</keyword>
<evidence type="ECO:0000313" key="6">
    <source>
        <dbReference type="EMBL" id="NIH81320.1"/>
    </source>
</evidence>
<dbReference type="InterPro" id="IPR050109">
    <property type="entry name" value="HTH-type_TetR-like_transc_reg"/>
</dbReference>
<proteinExistence type="predicted"/>
<keyword evidence="1" id="KW-0805">Transcription regulation</keyword>
<name>A0ABX0T1A1_9PSEU</name>
<dbReference type="PANTHER" id="PTHR30055:SF234">
    <property type="entry name" value="HTH-TYPE TRANSCRIPTIONAL REGULATOR BETI"/>
    <property type="match status" value="1"/>
</dbReference>
<organism evidence="6 7">
    <name type="scientific">Amycolatopsis viridis</name>
    <dbReference type="NCBI Taxonomy" id="185678"/>
    <lineage>
        <taxon>Bacteria</taxon>
        <taxon>Bacillati</taxon>
        <taxon>Actinomycetota</taxon>
        <taxon>Actinomycetes</taxon>
        <taxon>Pseudonocardiales</taxon>
        <taxon>Pseudonocardiaceae</taxon>
        <taxon>Amycolatopsis</taxon>
    </lineage>
</organism>
<dbReference type="PROSITE" id="PS50977">
    <property type="entry name" value="HTH_TETR_2"/>
    <property type="match status" value="1"/>
</dbReference>
<keyword evidence="2 4" id="KW-0238">DNA-binding</keyword>
<dbReference type="InterPro" id="IPR001647">
    <property type="entry name" value="HTH_TetR"/>
</dbReference>
<protein>
    <submittedName>
        <fullName evidence="6">AcrR family transcriptional regulator</fullName>
    </submittedName>
</protein>
<dbReference type="InterPro" id="IPR036271">
    <property type="entry name" value="Tet_transcr_reg_TetR-rel_C_sf"/>
</dbReference>
<evidence type="ECO:0000256" key="4">
    <source>
        <dbReference type="PROSITE-ProRule" id="PRU00335"/>
    </source>
</evidence>
<dbReference type="Pfam" id="PF00440">
    <property type="entry name" value="TetR_N"/>
    <property type="match status" value="1"/>
</dbReference>
<accession>A0ABX0T1A1</accession>
<evidence type="ECO:0000259" key="5">
    <source>
        <dbReference type="PROSITE" id="PS50977"/>
    </source>
</evidence>
<sequence>MATPARPRRRADAERSIARIVSAAREVLGRDPGASIDEIVTAAGVGRMTLYGHFPNRAALVEAALADAIREGEEALSAVELGGDARAAMTRLLAATWSLVAESARLLEAAEELLPAARIRELHGKSAARVEDLIHRGQRQGVFRTDLPTDWLVNVVHYILNGAAEESRAGRLRPGDAPAVVIATIESVLAPPR</sequence>
<dbReference type="RefSeq" id="WP_167116889.1">
    <property type="nucleotide sequence ID" value="NZ_JAANOU010000001.1"/>
</dbReference>
<dbReference type="PANTHER" id="PTHR30055">
    <property type="entry name" value="HTH-TYPE TRANSCRIPTIONAL REGULATOR RUTR"/>
    <property type="match status" value="1"/>
</dbReference>
<dbReference type="EMBL" id="JAANOU010000001">
    <property type="protein sequence ID" value="NIH81320.1"/>
    <property type="molecule type" value="Genomic_DNA"/>
</dbReference>
<keyword evidence="3" id="KW-0804">Transcription</keyword>
<comment type="caution">
    <text evidence="6">The sequence shown here is derived from an EMBL/GenBank/DDBJ whole genome shotgun (WGS) entry which is preliminary data.</text>
</comment>
<gene>
    <name evidence="6" type="ORF">FHX46_003850</name>
</gene>
<dbReference type="SUPFAM" id="SSF48498">
    <property type="entry name" value="Tetracyclin repressor-like, C-terminal domain"/>
    <property type="match status" value="1"/>
</dbReference>
<dbReference type="Proteomes" id="UP000754495">
    <property type="component" value="Unassembled WGS sequence"/>
</dbReference>
<dbReference type="Gene3D" id="1.10.357.10">
    <property type="entry name" value="Tetracycline Repressor, domain 2"/>
    <property type="match status" value="1"/>
</dbReference>
<evidence type="ECO:0000256" key="2">
    <source>
        <dbReference type="ARBA" id="ARBA00023125"/>
    </source>
</evidence>
<feature type="domain" description="HTH tetR-type" evidence="5">
    <location>
        <begin position="14"/>
        <end position="72"/>
    </location>
</feature>
<reference evidence="6 7" key="1">
    <citation type="submission" date="2020-03" db="EMBL/GenBank/DDBJ databases">
        <title>Sequencing the genomes of 1000 actinobacteria strains.</title>
        <authorList>
            <person name="Klenk H.-P."/>
        </authorList>
    </citation>
    <scope>NUCLEOTIDE SEQUENCE [LARGE SCALE GENOMIC DNA]</scope>
    <source>
        <strain evidence="6 7">DSM 45668</strain>
    </source>
</reference>
<dbReference type="SUPFAM" id="SSF46689">
    <property type="entry name" value="Homeodomain-like"/>
    <property type="match status" value="1"/>
</dbReference>
<dbReference type="InterPro" id="IPR009057">
    <property type="entry name" value="Homeodomain-like_sf"/>
</dbReference>
<evidence type="ECO:0000256" key="3">
    <source>
        <dbReference type="ARBA" id="ARBA00023163"/>
    </source>
</evidence>
<evidence type="ECO:0000313" key="7">
    <source>
        <dbReference type="Proteomes" id="UP000754495"/>
    </source>
</evidence>